<keyword evidence="1" id="KW-0812">Transmembrane</keyword>
<organism evidence="2 3">
    <name type="scientific">Hypocrea virens (strain Gv29-8 / FGSC 10586)</name>
    <name type="common">Gliocladium virens</name>
    <name type="synonym">Trichoderma virens</name>
    <dbReference type="NCBI Taxonomy" id="413071"/>
    <lineage>
        <taxon>Eukaryota</taxon>
        <taxon>Fungi</taxon>
        <taxon>Dikarya</taxon>
        <taxon>Ascomycota</taxon>
        <taxon>Pezizomycotina</taxon>
        <taxon>Sordariomycetes</taxon>
        <taxon>Hypocreomycetidae</taxon>
        <taxon>Hypocreales</taxon>
        <taxon>Hypocreaceae</taxon>
        <taxon>Trichoderma</taxon>
    </lineage>
</organism>
<keyword evidence="1" id="KW-1133">Transmembrane helix</keyword>
<feature type="transmembrane region" description="Helical" evidence="1">
    <location>
        <begin position="254"/>
        <end position="279"/>
    </location>
</feature>
<sequence length="314" mass="36057">DLLPASYHYHKSHGYRKRRHVGDPSDDVPHFLASELSLKGLESMLKHLWLAGAKRPPAQLHYHAALGREITITDRIDLHLMWSANGRIFVKPLPRFLLSTSFWREYLLSPERNDERSVALGLLYTYACLISSESDFQIAIEKHLLPKSPSQRQMSWEAWKTLARSILRNHDPGQMHVRFIHGELRLSRINTINRVFNLSPFEAYFNSWNDYSSFFRDNLHWIAASTVWLVLILTAMQVGLAAEPLQDNAEFKRATYIFTLIAILGPVIFFGLVLLGAVYQLMSDLPWLIWQAIDKKKGTGEHTPETSTDVTAHA</sequence>
<dbReference type="STRING" id="413071.G9N6B0"/>
<dbReference type="Pfam" id="PF20246">
    <property type="entry name" value="DUF6601"/>
    <property type="match status" value="1"/>
</dbReference>
<dbReference type="InParanoid" id="G9N6B0"/>
<dbReference type="OMA" id="FLYTYAC"/>
<evidence type="ECO:0000256" key="1">
    <source>
        <dbReference type="SAM" id="Phobius"/>
    </source>
</evidence>
<feature type="non-terminal residue" evidence="2">
    <location>
        <position position="1"/>
    </location>
</feature>
<comment type="caution">
    <text evidence="2">The sequence shown here is derived from an EMBL/GenBank/DDBJ whole genome shotgun (WGS) entry which is preliminary data.</text>
</comment>
<dbReference type="Proteomes" id="UP000007115">
    <property type="component" value="Unassembled WGS sequence"/>
</dbReference>
<dbReference type="VEuPathDB" id="FungiDB:TRIVIDRAFT_160419"/>
<evidence type="ECO:0000313" key="2">
    <source>
        <dbReference type="EMBL" id="EHK17672.1"/>
    </source>
</evidence>
<dbReference type="PANTHER" id="PTHR34414:SF1">
    <property type="entry name" value="SUBTILISIN-LIKE SERINE PROTEASE"/>
    <property type="match status" value="1"/>
</dbReference>
<reference evidence="2 3" key="1">
    <citation type="journal article" date="2011" name="Genome Biol.">
        <title>Comparative genome sequence analysis underscores mycoparasitism as the ancestral life style of Trichoderma.</title>
        <authorList>
            <person name="Kubicek C.P."/>
            <person name="Herrera-Estrella A."/>
            <person name="Seidl-Seiboth V."/>
            <person name="Martinez D.A."/>
            <person name="Druzhinina I.S."/>
            <person name="Thon M."/>
            <person name="Zeilinger S."/>
            <person name="Casas-Flores S."/>
            <person name="Horwitz B.A."/>
            <person name="Mukherjee P.K."/>
            <person name="Mukherjee M."/>
            <person name="Kredics L."/>
            <person name="Alcaraz L.D."/>
            <person name="Aerts A."/>
            <person name="Antal Z."/>
            <person name="Atanasova L."/>
            <person name="Cervantes-Badillo M.G."/>
            <person name="Challacombe J."/>
            <person name="Chertkov O."/>
            <person name="McCluskey K."/>
            <person name="Coulpier F."/>
            <person name="Deshpande N."/>
            <person name="von Doehren H."/>
            <person name="Ebbole D.J."/>
            <person name="Esquivel-Naranjo E.U."/>
            <person name="Fekete E."/>
            <person name="Flipphi M."/>
            <person name="Glaser F."/>
            <person name="Gomez-Rodriguez E.Y."/>
            <person name="Gruber S."/>
            <person name="Han C."/>
            <person name="Henrissat B."/>
            <person name="Hermosa R."/>
            <person name="Hernandez-Onate M."/>
            <person name="Karaffa L."/>
            <person name="Kosti I."/>
            <person name="Le Crom S."/>
            <person name="Lindquist E."/>
            <person name="Lucas S."/>
            <person name="Luebeck M."/>
            <person name="Luebeck P.S."/>
            <person name="Margeot A."/>
            <person name="Metz B."/>
            <person name="Misra M."/>
            <person name="Nevalainen H."/>
            <person name="Omann M."/>
            <person name="Packer N."/>
            <person name="Perrone G."/>
            <person name="Uresti-Rivera E.E."/>
            <person name="Salamov A."/>
            <person name="Schmoll M."/>
            <person name="Seiboth B."/>
            <person name="Shapiro H."/>
            <person name="Sukno S."/>
            <person name="Tamayo-Ramos J.A."/>
            <person name="Tisch D."/>
            <person name="Wiest A."/>
            <person name="Wilkinson H.H."/>
            <person name="Zhang M."/>
            <person name="Coutinho P.M."/>
            <person name="Kenerley C.M."/>
            <person name="Monte E."/>
            <person name="Baker S.E."/>
            <person name="Grigoriev I.V."/>
        </authorList>
    </citation>
    <scope>NUCLEOTIDE SEQUENCE [LARGE SCALE GENOMIC DNA]</scope>
    <source>
        <strain evidence="3">Gv29-8 / FGSC 10586</strain>
    </source>
</reference>
<accession>G9N6B0</accession>
<dbReference type="GeneID" id="25788484"/>
<dbReference type="HOGENOM" id="CLU_043687_0_2_1"/>
<dbReference type="eggNOG" id="ENOG502SI6N">
    <property type="taxonomic scope" value="Eukaryota"/>
</dbReference>
<dbReference type="PANTHER" id="PTHR34414">
    <property type="entry name" value="HET DOMAIN-CONTAINING PROTEIN-RELATED"/>
    <property type="match status" value="1"/>
</dbReference>
<keyword evidence="1" id="KW-0472">Membrane</keyword>
<name>G9N6B0_HYPVG</name>
<dbReference type="RefSeq" id="XP_013951870.1">
    <property type="nucleotide sequence ID" value="XM_014096395.1"/>
</dbReference>
<dbReference type="OrthoDB" id="5086500at2759"/>
<keyword evidence="3" id="KW-1185">Reference proteome</keyword>
<proteinExistence type="predicted"/>
<evidence type="ECO:0008006" key="4">
    <source>
        <dbReference type="Google" id="ProtNLM"/>
    </source>
</evidence>
<feature type="transmembrane region" description="Helical" evidence="1">
    <location>
        <begin position="219"/>
        <end position="242"/>
    </location>
</feature>
<protein>
    <recommendedName>
        <fullName evidence="4">Subtilisin-like serine protease</fullName>
    </recommendedName>
</protein>
<dbReference type="EMBL" id="ABDF02000088">
    <property type="protein sequence ID" value="EHK17672.1"/>
    <property type="molecule type" value="Genomic_DNA"/>
</dbReference>
<dbReference type="AlphaFoldDB" id="G9N6B0"/>
<evidence type="ECO:0000313" key="3">
    <source>
        <dbReference type="Proteomes" id="UP000007115"/>
    </source>
</evidence>
<gene>
    <name evidence="2" type="ORF">TRIVIDRAFT_160419</name>
</gene>
<dbReference type="InterPro" id="IPR046536">
    <property type="entry name" value="DUF6601"/>
</dbReference>